<dbReference type="Pfam" id="PF05253">
    <property type="entry name" value="zf-U11-48K"/>
    <property type="match status" value="1"/>
</dbReference>
<keyword evidence="2" id="KW-0863">Zinc-finger</keyword>
<dbReference type="GO" id="GO:0008270">
    <property type="term" value="F:zinc ion binding"/>
    <property type="evidence" value="ECO:0007669"/>
    <property type="project" value="UniProtKB-KW"/>
</dbReference>
<dbReference type="GO" id="GO:0005654">
    <property type="term" value="C:nucleoplasm"/>
    <property type="evidence" value="ECO:0007669"/>
    <property type="project" value="TreeGrafter"/>
</dbReference>
<dbReference type="PROSITE" id="PS51800">
    <property type="entry name" value="ZF_CHHC_U11_48K"/>
    <property type="match status" value="1"/>
</dbReference>
<feature type="compositionally biased region" description="Basic and acidic residues" evidence="4">
    <location>
        <begin position="227"/>
        <end position="255"/>
    </location>
</feature>
<reference evidence="6" key="1">
    <citation type="journal article" date="2016" name="Mol. Ecol. Resour.">
        <title>Evaluation of the impact of RNA preservation methods of spiders for de novo transcriptome assembly.</title>
        <authorList>
            <person name="Kono N."/>
            <person name="Nakamura H."/>
            <person name="Ito Y."/>
            <person name="Tomita M."/>
            <person name="Arakawa K."/>
        </authorList>
    </citation>
    <scope>NUCLEOTIDE SEQUENCE</scope>
    <source>
        <tissue evidence="6">Whole body</tissue>
    </source>
</reference>
<dbReference type="InterPro" id="IPR022776">
    <property type="entry name" value="TRM13/UPF0224_CHHC_Znf_dom"/>
</dbReference>
<evidence type="ECO:0000313" key="6">
    <source>
        <dbReference type="EMBL" id="LAA06597.1"/>
    </source>
</evidence>
<keyword evidence="1" id="KW-0479">Metal-binding</keyword>
<organism evidence="6">
    <name type="scientific">Parasteatoda tepidariorum</name>
    <name type="common">Common house spider</name>
    <name type="synonym">Achaearanea tepidariorum</name>
    <dbReference type="NCBI Taxonomy" id="114398"/>
    <lineage>
        <taxon>Eukaryota</taxon>
        <taxon>Metazoa</taxon>
        <taxon>Ecdysozoa</taxon>
        <taxon>Arthropoda</taxon>
        <taxon>Chelicerata</taxon>
        <taxon>Arachnida</taxon>
        <taxon>Araneae</taxon>
        <taxon>Araneomorphae</taxon>
        <taxon>Entelegynae</taxon>
        <taxon>Araneoidea</taxon>
        <taxon>Theridiidae</taxon>
        <taxon>Parasteatoda</taxon>
    </lineage>
</organism>
<evidence type="ECO:0000259" key="5">
    <source>
        <dbReference type="PROSITE" id="PS51800"/>
    </source>
</evidence>
<dbReference type="InterPro" id="IPR051591">
    <property type="entry name" value="UPF0224_FAM112_RNA_Proc"/>
</dbReference>
<dbReference type="EMBL" id="IAAA01023529">
    <property type="protein sequence ID" value="LAA06597.1"/>
    <property type="molecule type" value="mRNA"/>
</dbReference>
<feature type="domain" description="CHHC U11-48K-type" evidence="5">
    <location>
        <begin position="43"/>
        <end position="70"/>
    </location>
</feature>
<dbReference type="PANTHER" id="PTHR21402">
    <property type="entry name" value="GAMETOCYTE SPECIFIC FACTOR 1-RELATED"/>
    <property type="match status" value="1"/>
</dbReference>
<accession>A0A2L2YF04</accession>
<keyword evidence="3" id="KW-0862">Zinc</keyword>
<keyword evidence="6" id="KW-0687">Ribonucleoprotein</keyword>
<feature type="region of interest" description="Disordered" evidence="4">
    <location>
        <begin position="227"/>
        <end position="308"/>
    </location>
</feature>
<dbReference type="PANTHER" id="PTHR21402:SF10">
    <property type="entry name" value="U11_U12 SMALL NUCLEAR RIBONUCLEOPROTEIN 48 KDA PROTEIN"/>
    <property type="match status" value="1"/>
</dbReference>
<evidence type="ECO:0000256" key="3">
    <source>
        <dbReference type="ARBA" id="ARBA00022833"/>
    </source>
</evidence>
<evidence type="ECO:0000256" key="4">
    <source>
        <dbReference type="SAM" id="MobiDB-lite"/>
    </source>
</evidence>
<dbReference type="OrthoDB" id="69229at2759"/>
<dbReference type="GO" id="GO:0005829">
    <property type="term" value="C:cytosol"/>
    <property type="evidence" value="ECO:0007669"/>
    <property type="project" value="TreeGrafter"/>
</dbReference>
<evidence type="ECO:0000256" key="2">
    <source>
        <dbReference type="ARBA" id="ARBA00022771"/>
    </source>
</evidence>
<sequence length="308" mass="36633">MTFNDRQSVIKDLENFIADKVKILSNVITPLNWDEESLTAEEKVQCPHNPNHWIPKSSLFKHREKCSWLKEGYVEDEFDKQLPDSDFFYQNAPSVVSVSVDKNKQLSVLMSKGLITYDKQNFENISNPKTVDRWTTELNPEQRLAIYDHIVEEGKLVKQPTNVPLEDLMFDFETKNDQGDKVKTHLEILAEQRDYKRRRQSYRAKNVHITKKSYTEELKEVIEKITDTKTQESAENEMERPEPKYSENGTKDQIPRRHGYDRRHGRDSRSRSRSRTPKKHKHKHKRSRSRSRERHKHKKSHKHKNSKD</sequence>
<feature type="compositionally biased region" description="Basic residues" evidence="4">
    <location>
        <begin position="271"/>
        <end position="308"/>
    </location>
</feature>
<protein>
    <submittedName>
        <fullName evidence="6">U11/U12 small nuclear ribonucleoprotein</fullName>
    </submittedName>
</protein>
<name>A0A2L2YF04_PARTP</name>
<proteinExistence type="evidence at transcript level"/>
<dbReference type="GO" id="GO:0005689">
    <property type="term" value="C:U12-type spliceosomal complex"/>
    <property type="evidence" value="ECO:0007669"/>
    <property type="project" value="TreeGrafter"/>
</dbReference>
<evidence type="ECO:0000256" key="1">
    <source>
        <dbReference type="ARBA" id="ARBA00022723"/>
    </source>
</evidence>
<dbReference type="AlphaFoldDB" id="A0A2L2YF04"/>